<feature type="chain" id="PRO_5028819289" description="FecR protein domain-containing protein" evidence="1">
    <location>
        <begin position="33"/>
        <end position="314"/>
    </location>
</feature>
<dbReference type="RefSeq" id="WP_175147625.1">
    <property type="nucleotide sequence ID" value="NZ_CADIKK010000001.1"/>
</dbReference>
<dbReference type="EMBL" id="CADIKK010000001">
    <property type="protein sequence ID" value="CAB3775897.1"/>
    <property type="molecule type" value="Genomic_DNA"/>
</dbReference>
<evidence type="ECO:0008006" key="4">
    <source>
        <dbReference type="Google" id="ProtNLM"/>
    </source>
</evidence>
<reference evidence="2 3" key="1">
    <citation type="submission" date="2020-04" db="EMBL/GenBank/DDBJ databases">
        <authorList>
            <person name="De Canck E."/>
        </authorList>
    </citation>
    <scope>NUCLEOTIDE SEQUENCE [LARGE SCALE GENOMIC DNA]</scope>
    <source>
        <strain evidence="2 3">LMG 28614</strain>
    </source>
</reference>
<proteinExistence type="predicted"/>
<keyword evidence="1" id="KW-0732">Signal</keyword>
<protein>
    <recommendedName>
        <fullName evidence="4">FecR protein domain-containing protein</fullName>
    </recommendedName>
</protein>
<evidence type="ECO:0000256" key="1">
    <source>
        <dbReference type="SAM" id="SignalP"/>
    </source>
</evidence>
<sequence>MTRSVKPDRTLFRAPLRLVPLVLLAIASYAHAGWTLARADTPVTTIHATSVYQAEAGQRLVQDDIVQTPSSGVVQIQDESGNIVAFGHDTRVLLMRDAHVALLRGWVKVLNACSVANCVPPVVDTERTRFTLADRTALVIAAAPPGYDSADAVYCESGSAQLLALGKSRSKPVDVRIDAHQFALRAKTNEAISIYASPDSKFVATMPITFRDALRTLPSPANPRNLPTHDLRPVTYDDVSDWLGSALAVRTDPATRFTGRFRARLSDPAFRRDVRQHVRELPDWRPLVFPQPRLTPRAAILAVPSAYPSISARP</sequence>
<feature type="signal peptide" evidence="1">
    <location>
        <begin position="1"/>
        <end position="32"/>
    </location>
</feature>
<organism evidence="2 3">
    <name type="scientific">Paraburkholderia ultramafica</name>
    <dbReference type="NCBI Taxonomy" id="1544867"/>
    <lineage>
        <taxon>Bacteria</taxon>
        <taxon>Pseudomonadati</taxon>
        <taxon>Pseudomonadota</taxon>
        <taxon>Betaproteobacteria</taxon>
        <taxon>Burkholderiales</taxon>
        <taxon>Burkholderiaceae</taxon>
        <taxon>Paraburkholderia</taxon>
    </lineage>
</organism>
<keyword evidence="3" id="KW-1185">Reference proteome</keyword>
<evidence type="ECO:0000313" key="3">
    <source>
        <dbReference type="Proteomes" id="UP000494365"/>
    </source>
</evidence>
<dbReference type="AlphaFoldDB" id="A0A6S7AS02"/>
<evidence type="ECO:0000313" key="2">
    <source>
        <dbReference type="EMBL" id="CAB3775897.1"/>
    </source>
</evidence>
<gene>
    <name evidence="2" type="ORF">LMG28614_00105</name>
</gene>
<name>A0A6S7AS02_9BURK</name>
<dbReference type="Proteomes" id="UP000494365">
    <property type="component" value="Unassembled WGS sequence"/>
</dbReference>
<accession>A0A6S7AS02</accession>